<dbReference type="EMBL" id="LAZR01068120">
    <property type="protein sequence ID" value="KKK50238.1"/>
    <property type="molecule type" value="Genomic_DNA"/>
</dbReference>
<organism evidence="1">
    <name type="scientific">marine sediment metagenome</name>
    <dbReference type="NCBI Taxonomy" id="412755"/>
    <lineage>
        <taxon>unclassified sequences</taxon>
        <taxon>metagenomes</taxon>
        <taxon>ecological metagenomes</taxon>
    </lineage>
</organism>
<sequence>LYIVHPNYHPRKLTRTSATAFALTKVPFVRGPFLDDNITGVTITPSSATGATTLTPSSAIFNANHVGSYWKIRHDASNSAVVKITGFTSTTVVTGTVQAEPDGTSGNIGGTSAYTTWAEGAFSGLDTAATREKGFPGAVAFHEQRLYYANSLEEPQKFWASYIGAYDSFDNTLTTANYAFNFEVATEQRNEIKWLSSGNRVLNLGTTGGTFSASSGDTSAPISPTNIMVNRDTNYGCAALLPKRISSFLYYIQRDFQKLRELSFNFDIDSEISSDMTLLAEHILKDGTSIVDIAHQQSPNDRIWCVRNDGQLAVLTRNPEQEVMGWCRIIAGEDASGDGE</sequence>
<feature type="non-terminal residue" evidence="1">
    <location>
        <position position="340"/>
    </location>
</feature>
<name>A0A0F8W0U7_9ZZZZ</name>
<protein>
    <submittedName>
        <fullName evidence="1">Uncharacterized protein</fullName>
    </submittedName>
</protein>
<gene>
    <name evidence="1" type="ORF">LCGC14_3127020</name>
</gene>
<feature type="non-terminal residue" evidence="1">
    <location>
        <position position="1"/>
    </location>
</feature>
<evidence type="ECO:0000313" key="1">
    <source>
        <dbReference type="EMBL" id="KKK50238.1"/>
    </source>
</evidence>
<reference evidence="1" key="1">
    <citation type="journal article" date="2015" name="Nature">
        <title>Complex archaea that bridge the gap between prokaryotes and eukaryotes.</title>
        <authorList>
            <person name="Spang A."/>
            <person name="Saw J.H."/>
            <person name="Jorgensen S.L."/>
            <person name="Zaremba-Niedzwiedzka K."/>
            <person name="Martijn J."/>
            <person name="Lind A.E."/>
            <person name="van Eijk R."/>
            <person name="Schleper C."/>
            <person name="Guy L."/>
            <person name="Ettema T.J."/>
        </authorList>
    </citation>
    <scope>NUCLEOTIDE SEQUENCE</scope>
</reference>
<dbReference type="AlphaFoldDB" id="A0A0F8W0U7"/>
<comment type="caution">
    <text evidence="1">The sequence shown here is derived from an EMBL/GenBank/DDBJ whole genome shotgun (WGS) entry which is preliminary data.</text>
</comment>
<proteinExistence type="predicted"/>
<accession>A0A0F8W0U7</accession>